<sequence>MASINLDDGTWTINALKIRIINHPLFKQHGMEMPARIIEQDLKSAARFFDQHDSSSTIADGKTPRPLEYQSYNVNPGLRPMATAAGLNDTHGKKFSKAVLVQWLQRWDVDNAPRMAMFLPRQKDGNSVVPKKIDQTQNQTGPKPTGFRKRKTVSTMSFVPQKRRSMTRAMAKDDDVETLDDSDSSDDRSHTQSTTKVSTLTRRQSHRSTRSHESRTSETIATQTHLDTDKHRGLQARKLVAENQDHDPTDDATGRIGEEDDDKVEADIEQLQGFAGRRRVPGLKVTRSVKARKKATRAGATKATKQLAYEQQHRDDEEKLRIYNQLRQGRYSDPLLADTYRVRNKTVLVRLEGHVRPGIKPAPIEQLGTRRLCEREVDQAKEEGRDLDLWMGGPSP</sequence>
<reference evidence="1 2" key="1">
    <citation type="journal article" date="2019" name="bioRxiv">
        <title>Genomics, evolutionary history and diagnostics of the Alternaria alternata species group including apple and Asian pear pathotypes.</title>
        <authorList>
            <person name="Armitage A.D."/>
            <person name="Cockerton H.M."/>
            <person name="Sreenivasaprasad S."/>
            <person name="Woodhall J.W."/>
            <person name="Lane C.R."/>
            <person name="Harrison R.J."/>
            <person name="Clarkson J.P."/>
        </authorList>
    </citation>
    <scope>NUCLEOTIDE SEQUENCE [LARGE SCALE GENOMIC DNA]</scope>
    <source>
        <strain evidence="1 2">FERA 650</strain>
    </source>
</reference>
<evidence type="ECO:0000313" key="2">
    <source>
        <dbReference type="Proteomes" id="UP000293547"/>
    </source>
</evidence>
<name>A0ACB6F5F3_9PLEO</name>
<keyword evidence="2" id="KW-1185">Reference proteome</keyword>
<dbReference type="EMBL" id="PDWZ02000016">
    <property type="protein sequence ID" value="KAB2099681.1"/>
    <property type="molecule type" value="Genomic_DNA"/>
</dbReference>
<comment type="caution">
    <text evidence="1">The sequence shown here is derived from an EMBL/GenBank/DDBJ whole genome shotgun (WGS) entry which is preliminary data.</text>
</comment>
<gene>
    <name evidence="1" type="ORF">AG0111_0g12166</name>
</gene>
<evidence type="ECO:0000313" key="1">
    <source>
        <dbReference type="EMBL" id="KAB2099681.1"/>
    </source>
</evidence>
<accession>A0ACB6F5F3</accession>
<dbReference type="Proteomes" id="UP000293547">
    <property type="component" value="Unassembled WGS sequence"/>
</dbReference>
<protein>
    <submittedName>
        <fullName evidence="1">Uncharacterized protein</fullName>
    </submittedName>
</protein>
<organism evidence="1 2">
    <name type="scientific">Alternaria gaisen</name>
    <dbReference type="NCBI Taxonomy" id="167740"/>
    <lineage>
        <taxon>Eukaryota</taxon>
        <taxon>Fungi</taxon>
        <taxon>Dikarya</taxon>
        <taxon>Ascomycota</taxon>
        <taxon>Pezizomycotina</taxon>
        <taxon>Dothideomycetes</taxon>
        <taxon>Pleosporomycetidae</taxon>
        <taxon>Pleosporales</taxon>
        <taxon>Pleosporineae</taxon>
        <taxon>Pleosporaceae</taxon>
        <taxon>Alternaria</taxon>
        <taxon>Alternaria sect. Alternaria</taxon>
    </lineage>
</organism>
<proteinExistence type="predicted"/>